<dbReference type="Gene3D" id="1.10.8.60">
    <property type="match status" value="1"/>
</dbReference>
<dbReference type="SMART" id="SM00382">
    <property type="entry name" value="AAA"/>
    <property type="match status" value="1"/>
</dbReference>
<dbReference type="CDD" id="cd00009">
    <property type="entry name" value="AAA"/>
    <property type="match status" value="1"/>
</dbReference>
<evidence type="ECO:0000259" key="3">
    <source>
        <dbReference type="SMART" id="SM00382"/>
    </source>
</evidence>
<dbReference type="Pfam" id="PF22534">
    <property type="entry name" value="RFC_C"/>
    <property type="match status" value="1"/>
</dbReference>
<dbReference type="PANTHER" id="PTHR11669">
    <property type="entry name" value="REPLICATION FACTOR C / DNA POLYMERASE III GAMMA-TAU SUBUNIT"/>
    <property type="match status" value="1"/>
</dbReference>
<dbReference type="InterPro" id="IPR027417">
    <property type="entry name" value="P-loop_NTPase"/>
</dbReference>
<dbReference type="GO" id="GO:0005634">
    <property type="term" value="C:nucleus"/>
    <property type="evidence" value="ECO:0007669"/>
    <property type="project" value="TreeGrafter"/>
</dbReference>
<proteinExistence type="predicted"/>
<dbReference type="Gene3D" id="3.40.50.300">
    <property type="entry name" value="P-loop containing nucleotide triphosphate hydrolases"/>
    <property type="match status" value="1"/>
</dbReference>
<dbReference type="Pfam" id="PF21960">
    <property type="entry name" value="RCF1-5-like_lid"/>
    <property type="match status" value="1"/>
</dbReference>
<evidence type="ECO:0000313" key="5">
    <source>
        <dbReference type="WBParaSite" id="nRc.2.0.1.t30609-RA"/>
    </source>
</evidence>
<reference evidence="5" key="1">
    <citation type="submission" date="2022-11" db="UniProtKB">
        <authorList>
            <consortium name="WormBaseParasite"/>
        </authorList>
    </citation>
    <scope>IDENTIFICATION</scope>
</reference>
<keyword evidence="4" id="KW-1185">Reference proteome</keyword>
<accession>A0A915JX58</accession>
<dbReference type="Gene3D" id="1.20.272.10">
    <property type="match status" value="1"/>
</dbReference>
<feature type="region of interest" description="Disordered" evidence="2">
    <location>
        <begin position="1"/>
        <end position="23"/>
    </location>
</feature>
<dbReference type="AlphaFoldDB" id="A0A915JX58"/>
<dbReference type="FunFam" id="3.40.50.300:FF:000136">
    <property type="entry name" value="Replication factor C subunit 5"/>
    <property type="match status" value="1"/>
</dbReference>
<dbReference type="InterPro" id="IPR008921">
    <property type="entry name" value="DNA_pol3_clamp-load_cplx_C"/>
</dbReference>
<dbReference type="GO" id="GO:0003677">
    <property type="term" value="F:DNA binding"/>
    <property type="evidence" value="ECO:0007669"/>
    <property type="project" value="InterPro"/>
</dbReference>
<dbReference type="PANTHER" id="PTHR11669:SF1">
    <property type="entry name" value="REPLICATION FACTOR C SUBUNIT 3"/>
    <property type="match status" value="1"/>
</dbReference>
<dbReference type="SUPFAM" id="SSF52540">
    <property type="entry name" value="P-loop containing nucleoside triphosphate hydrolases"/>
    <property type="match status" value="1"/>
</dbReference>
<dbReference type="InterPro" id="IPR050238">
    <property type="entry name" value="DNA_Rep/Repair_Clamp_Loader"/>
</dbReference>
<evidence type="ECO:0000256" key="1">
    <source>
        <dbReference type="ARBA" id="ARBA00022705"/>
    </source>
</evidence>
<keyword evidence="1" id="KW-0235">DNA replication</keyword>
<dbReference type="SUPFAM" id="SSF48019">
    <property type="entry name" value="post-AAA+ oligomerization domain-like"/>
    <property type="match status" value="1"/>
</dbReference>
<feature type="domain" description="AAA+ ATPase" evidence="3">
    <location>
        <begin position="74"/>
        <end position="228"/>
    </location>
</feature>
<sequence>PEQDQSNGVRDQEVKLDESPNESNEYRHVVKHKKMYKSTVMSLWVDKYRPSLLSLLDYHKEQASHLQTLVEKGDFPHLLVYGPSGAGKKTRIMCILRELYGNGIEKIHIDHKEFEAPSSKRLVITVLSSNYHLELNPSDVGFYDRVIIQEVIKTIAQTQQLDSAAQRDFKVVILNEVDKLTKDAQHALRRTMEKYTSTCRLILCCESTSKIIPPIRSRCLIVRIPTPTESEIVNIVLDVCKNENVQIPIELAQKIAVKSEGNLRRALLMAETTNMLQYIEQREKYYPNGVLSAAAEIPEPDWEVFIKETAGLMVQEQTPKQLLNVRNRLFELLSHCIPPSLIFRSNKPFENDY</sequence>
<evidence type="ECO:0000313" key="4">
    <source>
        <dbReference type="Proteomes" id="UP000887565"/>
    </source>
</evidence>
<evidence type="ECO:0000256" key="2">
    <source>
        <dbReference type="SAM" id="MobiDB-lite"/>
    </source>
</evidence>
<dbReference type="InterPro" id="IPR003593">
    <property type="entry name" value="AAA+_ATPase"/>
</dbReference>
<dbReference type="GO" id="GO:0006261">
    <property type="term" value="P:DNA-templated DNA replication"/>
    <property type="evidence" value="ECO:0007669"/>
    <property type="project" value="TreeGrafter"/>
</dbReference>
<dbReference type="WBParaSite" id="nRc.2.0.1.t30609-RA">
    <property type="protein sequence ID" value="nRc.2.0.1.t30609-RA"/>
    <property type="gene ID" value="nRc.2.0.1.g30609"/>
</dbReference>
<dbReference type="GO" id="GO:0003689">
    <property type="term" value="F:DNA clamp loader activity"/>
    <property type="evidence" value="ECO:0007669"/>
    <property type="project" value="TreeGrafter"/>
</dbReference>
<organism evidence="4 5">
    <name type="scientific">Romanomermis culicivorax</name>
    <name type="common">Nematode worm</name>
    <dbReference type="NCBI Taxonomy" id="13658"/>
    <lineage>
        <taxon>Eukaryota</taxon>
        <taxon>Metazoa</taxon>
        <taxon>Ecdysozoa</taxon>
        <taxon>Nematoda</taxon>
        <taxon>Enoplea</taxon>
        <taxon>Dorylaimia</taxon>
        <taxon>Mermithida</taxon>
        <taxon>Mermithoidea</taxon>
        <taxon>Mermithidae</taxon>
        <taxon>Romanomermis</taxon>
    </lineage>
</organism>
<name>A0A915JX58_ROMCU</name>
<dbReference type="GO" id="GO:0006281">
    <property type="term" value="P:DNA repair"/>
    <property type="evidence" value="ECO:0007669"/>
    <property type="project" value="TreeGrafter"/>
</dbReference>
<dbReference type="Pfam" id="PF13177">
    <property type="entry name" value="DNA_pol3_delta2"/>
    <property type="match status" value="1"/>
</dbReference>
<dbReference type="OMA" id="TSCINDE"/>
<dbReference type="FunFam" id="1.10.8.60:FF:000030">
    <property type="entry name" value="replication factor C subunit 3"/>
    <property type="match status" value="1"/>
</dbReference>
<feature type="compositionally biased region" description="Basic and acidic residues" evidence="2">
    <location>
        <begin position="10"/>
        <end position="23"/>
    </location>
</feature>
<dbReference type="GO" id="GO:0005663">
    <property type="term" value="C:DNA replication factor C complex"/>
    <property type="evidence" value="ECO:0007669"/>
    <property type="project" value="TreeGrafter"/>
</dbReference>
<protein>
    <submittedName>
        <fullName evidence="5">AAA+ ATPase domain-containing protein</fullName>
    </submittedName>
</protein>
<dbReference type="Proteomes" id="UP000887565">
    <property type="component" value="Unplaced"/>
</dbReference>